<dbReference type="EMBL" id="JAAALK010000286">
    <property type="protein sequence ID" value="KAG8061582.1"/>
    <property type="molecule type" value="Genomic_DNA"/>
</dbReference>
<proteinExistence type="predicted"/>
<keyword evidence="4" id="KW-1185">Reference proteome</keyword>
<comment type="caution">
    <text evidence="3">The sequence shown here is derived from an EMBL/GenBank/DDBJ whole genome shotgun (WGS) entry which is preliminary data.</text>
</comment>
<sequence length="134" mass="15379">MSTRPRRPSFSASSTREQNPRIGGRVLPIFRRRAALSDISIRSAAARDLRPSPSACRLAVEEQQQQWLRKVGRPTLRRSRCLGWRRRRWSIGSIFSIGLHMLVLTSVLKKGIKKRSSIWVRTVALIDVFRSTGR</sequence>
<evidence type="ECO:0000313" key="3">
    <source>
        <dbReference type="EMBL" id="KAG8061582.1"/>
    </source>
</evidence>
<feature type="transmembrane region" description="Helical" evidence="2">
    <location>
        <begin position="89"/>
        <end position="108"/>
    </location>
</feature>
<evidence type="ECO:0000256" key="2">
    <source>
        <dbReference type="SAM" id="Phobius"/>
    </source>
</evidence>
<dbReference type="Proteomes" id="UP000729402">
    <property type="component" value="Unassembled WGS sequence"/>
</dbReference>
<keyword evidence="2" id="KW-0812">Transmembrane</keyword>
<evidence type="ECO:0000313" key="4">
    <source>
        <dbReference type="Proteomes" id="UP000729402"/>
    </source>
</evidence>
<feature type="region of interest" description="Disordered" evidence="1">
    <location>
        <begin position="1"/>
        <end position="20"/>
    </location>
</feature>
<dbReference type="AlphaFoldDB" id="A0A8J5SEI7"/>
<name>A0A8J5SEI7_ZIZPA</name>
<gene>
    <name evidence="3" type="ORF">GUJ93_ZPchr0003g16447</name>
</gene>
<reference evidence="3" key="2">
    <citation type="submission" date="2021-02" db="EMBL/GenBank/DDBJ databases">
        <authorList>
            <person name="Kimball J.A."/>
            <person name="Haas M.W."/>
            <person name="Macchietto M."/>
            <person name="Kono T."/>
            <person name="Duquette J."/>
            <person name="Shao M."/>
        </authorList>
    </citation>
    <scope>NUCLEOTIDE SEQUENCE</scope>
    <source>
        <tissue evidence="3">Fresh leaf tissue</tissue>
    </source>
</reference>
<accession>A0A8J5SEI7</accession>
<keyword evidence="2" id="KW-1133">Transmembrane helix</keyword>
<protein>
    <submittedName>
        <fullName evidence="3">Uncharacterized protein</fullName>
    </submittedName>
</protein>
<evidence type="ECO:0000256" key="1">
    <source>
        <dbReference type="SAM" id="MobiDB-lite"/>
    </source>
</evidence>
<keyword evidence="2" id="KW-0472">Membrane</keyword>
<organism evidence="3 4">
    <name type="scientific">Zizania palustris</name>
    <name type="common">Northern wild rice</name>
    <dbReference type="NCBI Taxonomy" id="103762"/>
    <lineage>
        <taxon>Eukaryota</taxon>
        <taxon>Viridiplantae</taxon>
        <taxon>Streptophyta</taxon>
        <taxon>Embryophyta</taxon>
        <taxon>Tracheophyta</taxon>
        <taxon>Spermatophyta</taxon>
        <taxon>Magnoliopsida</taxon>
        <taxon>Liliopsida</taxon>
        <taxon>Poales</taxon>
        <taxon>Poaceae</taxon>
        <taxon>BOP clade</taxon>
        <taxon>Oryzoideae</taxon>
        <taxon>Oryzeae</taxon>
        <taxon>Zizaniinae</taxon>
        <taxon>Zizania</taxon>
    </lineage>
</organism>
<reference evidence="3" key="1">
    <citation type="journal article" date="2021" name="bioRxiv">
        <title>Whole Genome Assembly and Annotation of Northern Wild Rice, Zizania palustris L., Supports a Whole Genome Duplication in the Zizania Genus.</title>
        <authorList>
            <person name="Haas M."/>
            <person name="Kono T."/>
            <person name="Macchietto M."/>
            <person name="Millas R."/>
            <person name="McGilp L."/>
            <person name="Shao M."/>
            <person name="Duquette J."/>
            <person name="Hirsch C.N."/>
            <person name="Kimball J."/>
        </authorList>
    </citation>
    <scope>NUCLEOTIDE SEQUENCE</scope>
    <source>
        <tissue evidence="3">Fresh leaf tissue</tissue>
    </source>
</reference>